<dbReference type="InterPro" id="IPR012902">
    <property type="entry name" value="N_methyl_site"/>
</dbReference>
<dbReference type="STRING" id="574087.Acear_1767"/>
<dbReference type="NCBIfam" id="TIGR02532">
    <property type="entry name" value="IV_pilin_GFxxxE"/>
    <property type="match status" value="1"/>
</dbReference>
<evidence type="ECO:0000313" key="2">
    <source>
        <dbReference type="EMBL" id="ADL13272.1"/>
    </source>
</evidence>
<keyword evidence="1" id="KW-1133">Transmembrane helix</keyword>
<dbReference type="Pfam" id="PF07963">
    <property type="entry name" value="N_methyl"/>
    <property type="match status" value="1"/>
</dbReference>
<evidence type="ECO:0008006" key="4">
    <source>
        <dbReference type="Google" id="ProtNLM"/>
    </source>
</evidence>
<feature type="transmembrane region" description="Helical" evidence="1">
    <location>
        <begin position="12"/>
        <end position="34"/>
    </location>
</feature>
<dbReference type="Proteomes" id="UP000001661">
    <property type="component" value="Chromosome"/>
</dbReference>
<dbReference type="HOGENOM" id="CLU_1682807_0_0_9"/>
<dbReference type="RefSeq" id="WP_013278717.1">
    <property type="nucleotide sequence ID" value="NC_014378.1"/>
</dbReference>
<dbReference type="InterPro" id="IPR045584">
    <property type="entry name" value="Pilin-like"/>
</dbReference>
<dbReference type="eggNOG" id="COG4970">
    <property type="taxonomic scope" value="Bacteria"/>
</dbReference>
<organism evidence="2 3">
    <name type="scientific">Acetohalobium arabaticum (strain ATCC 49924 / DSM 5501 / Z-7288)</name>
    <dbReference type="NCBI Taxonomy" id="574087"/>
    <lineage>
        <taxon>Bacteria</taxon>
        <taxon>Bacillati</taxon>
        <taxon>Bacillota</taxon>
        <taxon>Clostridia</taxon>
        <taxon>Halanaerobiales</taxon>
        <taxon>Halobacteroidaceae</taxon>
        <taxon>Acetohalobium</taxon>
    </lineage>
</organism>
<gene>
    <name evidence="2" type="ordered locus">Acear_1767</name>
</gene>
<sequence length="156" mass="17785">MKGIAERKAGFTLLEVLVVVSIIGVLAGVGAFGIRDVLANYRLKTEVSSIVSMLNKAKQWTVFKQEKYGVKFSTANETYTLFRYSDDKEFETKDSNTGIDIYESNRIHFLPEGTADYGEVRLKNSNGEKYRIYVYSVTGRISVKAWDEELKNWIDM</sequence>
<accession>D9QRY1</accession>
<proteinExistence type="predicted"/>
<evidence type="ECO:0000256" key="1">
    <source>
        <dbReference type="SAM" id="Phobius"/>
    </source>
</evidence>
<name>D9QRY1_ACEAZ</name>
<keyword evidence="1" id="KW-0472">Membrane</keyword>
<dbReference type="SUPFAM" id="SSF54523">
    <property type="entry name" value="Pili subunits"/>
    <property type="match status" value="1"/>
</dbReference>
<dbReference type="OrthoDB" id="1724027at2"/>
<protein>
    <recommendedName>
        <fullName evidence="4">Prepilin-type N-terminal cleavage/methylation domain-containing protein</fullName>
    </recommendedName>
</protein>
<dbReference type="KEGG" id="aar:Acear_1767"/>
<dbReference type="AlphaFoldDB" id="D9QRY1"/>
<keyword evidence="3" id="KW-1185">Reference proteome</keyword>
<evidence type="ECO:0000313" key="3">
    <source>
        <dbReference type="Proteomes" id="UP000001661"/>
    </source>
</evidence>
<reference evidence="2 3" key="1">
    <citation type="journal article" date="2010" name="Stand. Genomic Sci.">
        <title>Complete genome sequence of Acetohalobium arabaticum type strain (Z-7288).</title>
        <authorList>
            <person name="Sikorski J."/>
            <person name="Lapidus A."/>
            <person name="Chertkov O."/>
            <person name="Lucas S."/>
            <person name="Copeland A."/>
            <person name="Glavina Del Rio T."/>
            <person name="Nolan M."/>
            <person name="Tice H."/>
            <person name="Cheng J.F."/>
            <person name="Han C."/>
            <person name="Brambilla E."/>
            <person name="Pitluck S."/>
            <person name="Liolios K."/>
            <person name="Ivanova N."/>
            <person name="Mavromatis K."/>
            <person name="Mikhailova N."/>
            <person name="Pati A."/>
            <person name="Bruce D."/>
            <person name="Detter C."/>
            <person name="Tapia R."/>
            <person name="Goodwin L."/>
            <person name="Chen A."/>
            <person name="Palaniappan K."/>
            <person name="Land M."/>
            <person name="Hauser L."/>
            <person name="Chang Y.J."/>
            <person name="Jeffries C.D."/>
            <person name="Rohde M."/>
            <person name="Goker M."/>
            <person name="Spring S."/>
            <person name="Woyke T."/>
            <person name="Bristow J."/>
            <person name="Eisen J.A."/>
            <person name="Markowitz V."/>
            <person name="Hugenholtz P."/>
            <person name="Kyrpides N.C."/>
            <person name="Klenk H.P."/>
        </authorList>
    </citation>
    <scope>NUCLEOTIDE SEQUENCE [LARGE SCALE GENOMIC DNA]</scope>
    <source>
        <strain evidence="3">ATCC 49924 / DSM 5501 / Z-7288</strain>
    </source>
</reference>
<dbReference type="Gene3D" id="3.30.700.10">
    <property type="entry name" value="Glycoprotein, Type 4 Pilin"/>
    <property type="match status" value="1"/>
</dbReference>
<dbReference type="EMBL" id="CP002105">
    <property type="protein sequence ID" value="ADL13272.1"/>
    <property type="molecule type" value="Genomic_DNA"/>
</dbReference>
<keyword evidence="1" id="KW-0812">Transmembrane</keyword>